<dbReference type="OrthoDB" id="5604449at2"/>
<feature type="chain" id="PRO_5001930211" evidence="1">
    <location>
        <begin position="20"/>
        <end position="204"/>
    </location>
</feature>
<dbReference type="STRING" id="1547445.LO80_05230"/>
<gene>
    <name evidence="2" type="ORF">LO80_05230</name>
</gene>
<dbReference type="HOGENOM" id="CLU_1347271_0_0_6"/>
<dbReference type="Proteomes" id="UP000029672">
    <property type="component" value="Chromosome"/>
</dbReference>
<sequence>MARKLLFLVLSVCFFSAYSDNTLNTNTGKYYVTANNFFYRPSSERGNEVMDRQNASEFLDKTSATALNITDSLVFDSYTSSTSLIAQGSRGDVKNTKFYTHEAKLIKKIWNDKLELYGGSVLGANPYQLNNMGSAYDSGSRIAAFASGRTGAKYNVSDNFGLLVEGQYNLTGEMADNTDMLTGFNGAQYRNTKVLKTGFEWNFG</sequence>
<keyword evidence="3" id="KW-1185">Reference proteome</keyword>
<dbReference type="EMBL" id="CP009574">
    <property type="protein sequence ID" value="AIT09423.1"/>
    <property type="molecule type" value="Genomic_DNA"/>
</dbReference>
<evidence type="ECO:0000313" key="2">
    <source>
        <dbReference type="EMBL" id="AIT09423.1"/>
    </source>
</evidence>
<organism evidence="2 3">
    <name type="scientific">Candidatus Francisella endociliophora</name>
    <dbReference type="NCBI Taxonomy" id="653937"/>
    <lineage>
        <taxon>Bacteria</taxon>
        <taxon>Pseudomonadati</taxon>
        <taxon>Pseudomonadota</taxon>
        <taxon>Gammaproteobacteria</taxon>
        <taxon>Thiotrichales</taxon>
        <taxon>Francisellaceae</taxon>
        <taxon>Francisella</taxon>
    </lineage>
</organism>
<accession>A0A097EPD3</accession>
<dbReference type="KEGG" id="frf:LO80_05230"/>
<reference evidence="2 3" key="1">
    <citation type="submission" date="2014-10" db="EMBL/GenBank/DDBJ databases">
        <title>Whole genome sequence of Francisella endociliophora strain FSC1006, isolated from a laboratory culture of the marine ciliate Euplotes raikovi.</title>
        <authorList>
            <person name="Granberg M."/>
            <person name="Backman S."/>
            <person name="Lundmark E."/>
            <person name="Nilsson E."/>
            <person name="Karlsson E."/>
            <person name="Thelaus J."/>
            <person name="Ohrman C."/>
            <person name="Larkeryd A."/>
            <person name="Stenberg P."/>
        </authorList>
    </citation>
    <scope>NUCLEOTIDE SEQUENCE [LARGE SCALE GENOMIC DNA]</scope>
    <source>
        <strain evidence="2 3">FSC1006</strain>
    </source>
</reference>
<dbReference type="AlphaFoldDB" id="A0A097EPD3"/>
<feature type="signal peptide" evidence="1">
    <location>
        <begin position="1"/>
        <end position="19"/>
    </location>
</feature>
<keyword evidence="1" id="KW-0732">Signal</keyword>
<evidence type="ECO:0000256" key="1">
    <source>
        <dbReference type="SAM" id="SignalP"/>
    </source>
</evidence>
<protein>
    <submittedName>
        <fullName evidence="2">Uncharacterized protein</fullName>
    </submittedName>
</protein>
<name>A0A097EPD3_9GAMM</name>
<proteinExistence type="predicted"/>
<dbReference type="RefSeq" id="WP_040009178.1">
    <property type="nucleotide sequence ID" value="NZ_CP009574.1"/>
</dbReference>
<evidence type="ECO:0000313" key="3">
    <source>
        <dbReference type="Proteomes" id="UP000029672"/>
    </source>
</evidence>